<accession>A0AC61R129</accession>
<name>A0AC61R129_9FIRM</name>
<organism evidence="1 2">
    <name type="scientific">Hominisplanchenecus murintestinalis</name>
    <dbReference type="NCBI Taxonomy" id="2941517"/>
    <lineage>
        <taxon>Bacteria</taxon>
        <taxon>Bacillati</taxon>
        <taxon>Bacillota</taxon>
        <taxon>Clostridia</taxon>
        <taxon>Lachnospirales</taxon>
        <taxon>Lachnospiraceae</taxon>
        <taxon>Hominisplanchenecus</taxon>
    </lineage>
</organism>
<dbReference type="Proteomes" id="UP000307720">
    <property type="component" value="Unassembled WGS sequence"/>
</dbReference>
<evidence type="ECO:0000313" key="2">
    <source>
        <dbReference type="Proteomes" id="UP000307720"/>
    </source>
</evidence>
<sequence length="173" mass="19584">MKTVVIYNSQTGFTKRYAQWIAEAAGADCLELSAAKRTNLDAYKAIIFGGWACAGGIRKLSWFKNNIDNWNDKKLITFCVGASPIDSPEIEPFLKQNFTEAEFKKVSVFYFPGGLNYEKMSIPSKLMMKMFVKTLKAKKGKTEKEQAMAKMISASYDISDKKYIEPILKCLEK</sequence>
<comment type="caution">
    <text evidence="1">The sequence shown here is derived from an EMBL/GenBank/DDBJ whole genome shotgun (WGS) entry which is preliminary data.</text>
</comment>
<evidence type="ECO:0000313" key="1">
    <source>
        <dbReference type="EMBL" id="TGY00019.1"/>
    </source>
</evidence>
<reference evidence="1" key="1">
    <citation type="submission" date="2019-04" db="EMBL/GenBank/DDBJ databases">
        <title>Microbes associate with the intestines of laboratory mice.</title>
        <authorList>
            <person name="Navarre W."/>
            <person name="Wong E."/>
            <person name="Huang K."/>
            <person name="Tropini C."/>
            <person name="Ng K."/>
            <person name="Yu B."/>
        </authorList>
    </citation>
    <scope>NUCLEOTIDE SEQUENCE</scope>
    <source>
        <strain evidence="1">NM72_1-8</strain>
    </source>
</reference>
<dbReference type="EMBL" id="SRZB01000003">
    <property type="protein sequence ID" value="TGY00019.1"/>
    <property type="molecule type" value="Genomic_DNA"/>
</dbReference>
<protein>
    <submittedName>
        <fullName evidence="1">Flavodoxin</fullName>
    </submittedName>
</protein>
<gene>
    <name evidence="1" type="ORF">E5357_03085</name>
</gene>
<proteinExistence type="predicted"/>
<keyword evidence="2" id="KW-1185">Reference proteome</keyword>